<reference evidence="2 3" key="1">
    <citation type="journal article" date="2015" name="Sci. Rep.">
        <title>Chromosome-level genome map provides insights into diverse defense mechanisms in the medicinal fungus Ganoderma sinense.</title>
        <authorList>
            <person name="Zhu Y."/>
            <person name="Xu J."/>
            <person name="Sun C."/>
            <person name="Zhou S."/>
            <person name="Xu H."/>
            <person name="Nelson D.R."/>
            <person name="Qian J."/>
            <person name="Song J."/>
            <person name="Luo H."/>
            <person name="Xiang L."/>
            <person name="Li Y."/>
            <person name="Xu Z."/>
            <person name="Ji A."/>
            <person name="Wang L."/>
            <person name="Lu S."/>
            <person name="Hayward A."/>
            <person name="Sun W."/>
            <person name="Li X."/>
            <person name="Schwartz D.C."/>
            <person name="Wang Y."/>
            <person name="Chen S."/>
        </authorList>
    </citation>
    <scope>NUCLEOTIDE SEQUENCE [LARGE SCALE GENOMIC DNA]</scope>
    <source>
        <strain evidence="2 3">ZZ0214-1</strain>
    </source>
</reference>
<dbReference type="AlphaFoldDB" id="A0A2G8RZC4"/>
<accession>A0A2G8RZC4</accession>
<keyword evidence="3" id="KW-1185">Reference proteome</keyword>
<feature type="compositionally biased region" description="Low complexity" evidence="1">
    <location>
        <begin position="32"/>
        <end position="42"/>
    </location>
</feature>
<evidence type="ECO:0000256" key="1">
    <source>
        <dbReference type="SAM" id="MobiDB-lite"/>
    </source>
</evidence>
<dbReference type="OrthoDB" id="262547at2759"/>
<evidence type="ECO:0000313" key="3">
    <source>
        <dbReference type="Proteomes" id="UP000230002"/>
    </source>
</evidence>
<evidence type="ECO:0000313" key="2">
    <source>
        <dbReference type="EMBL" id="PIL26873.1"/>
    </source>
</evidence>
<feature type="region of interest" description="Disordered" evidence="1">
    <location>
        <begin position="23"/>
        <end position="45"/>
    </location>
</feature>
<gene>
    <name evidence="2" type="ORF">GSI_11053</name>
</gene>
<sequence length="77" mass="8183">MLDTITYLGLDDAFVSVVENYSTDSRTPDLESSPSSRVSSTSAGCPGTARILVQNETVARVAGAMVPESVFLLDNTR</sequence>
<dbReference type="Proteomes" id="UP000230002">
    <property type="component" value="Unassembled WGS sequence"/>
</dbReference>
<dbReference type="EMBL" id="AYKW01000035">
    <property type="protein sequence ID" value="PIL26873.1"/>
    <property type="molecule type" value="Genomic_DNA"/>
</dbReference>
<comment type="caution">
    <text evidence="2">The sequence shown here is derived from an EMBL/GenBank/DDBJ whole genome shotgun (WGS) entry which is preliminary data.</text>
</comment>
<proteinExistence type="predicted"/>
<protein>
    <submittedName>
        <fullName evidence="2">Uncharacterized protein</fullName>
    </submittedName>
</protein>
<name>A0A2G8RZC4_9APHY</name>
<organism evidence="2 3">
    <name type="scientific">Ganoderma sinense ZZ0214-1</name>
    <dbReference type="NCBI Taxonomy" id="1077348"/>
    <lineage>
        <taxon>Eukaryota</taxon>
        <taxon>Fungi</taxon>
        <taxon>Dikarya</taxon>
        <taxon>Basidiomycota</taxon>
        <taxon>Agaricomycotina</taxon>
        <taxon>Agaricomycetes</taxon>
        <taxon>Polyporales</taxon>
        <taxon>Polyporaceae</taxon>
        <taxon>Ganoderma</taxon>
    </lineage>
</organism>